<keyword evidence="4" id="KW-1185">Reference proteome</keyword>
<dbReference type="Pfam" id="PF08308">
    <property type="entry name" value="PEGA"/>
    <property type="match status" value="1"/>
</dbReference>
<accession>A0A4Q1SLN7</accession>
<dbReference type="EMBL" id="SDMK01000001">
    <property type="protein sequence ID" value="RXS98160.1"/>
    <property type="molecule type" value="Genomic_DNA"/>
</dbReference>
<evidence type="ECO:0000313" key="3">
    <source>
        <dbReference type="EMBL" id="RXS98160.1"/>
    </source>
</evidence>
<protein>
    <submittedName>
        <fullName evidence="3">PEGA domain-containing protein</fullName>
    </submittedName>
</protein>
<dbReference type="AlphaFoldDB" id="A0A4Q1SLN7"/>
<dbReference type="OrthoDB" id="117664at2"/>
<comment type="caution">
    <text evidence="3">The sequence shown here is derived from an EMBL/GenBank/DDBJ whole genome shotgun (WGS) entry which is preliminary data.</text>
</comment>
<name>A0A4Q1SLN7_9BACT</name>
<evidence type="ECO:0000259" key="2">
    <source>
        <dbReference type="Pfam" id="PF08308"/>
    </source>
</evidence>
<proteinExistence type="predicted"/>
<sequence length="244" mass="25350">MDGTPIKLKLGRTLSSADAKVGDEVDFEVVEEIRVDGQVVIPKGGLALATVTEAEHKKSMGRAGKLNVNIDSARLVDGEKATLRATEGGKGGGHVGAMTGAIVATSIVFFPAAPLFLFIHGKDITIPKGTEITAYVDGDMVLDMAKLNPSAVPVAVAQAVTSQLAVDANVPNCDIEVDGAFVGNTPSQISIAYGKHEIAVKKTGYESWSKTMMIAGPNIHLQAQLNAVGSLAAQGATEDSKKQQ</sequence>
<organism evidence="3 4">
    <name type="scientific">Silvibacterium dinghuense</name>
    <dbReference type="NCBI Taxonomy" id="1560006"/>
    <lineage>
        <taxon>Bacteria</taxon>
        <taxon>Pseudomonadati</taxon>
        <taxon>Acidobacteriota</taxon>
        <taxon>Terriglobia</taxon>
        <taxon>Terriglobales</taxon>
        <taxon>Acidobacteriaceae</taxon>
        <taxon>Silvibacterium</taxon>
    </lineage>
</organism>
<dbReference type="InterPro" id="IPR013229">
    <property type="entry name" value="PEGA"/>
</dbReference>
<evidence type="ECO:0000256" key="1">
    <source>
        <dbReference type="SAM" id="Phobius"/>
    </source>
</evidence>
<reference evidence="3 4" key="1">
    <citation type="journal article" date="2016" name="Int. J. Syst. Evol. Microbiol.">
        <title>Acidipila dinghuensis sp. nov., an acidobacterium isolated from forest soil.</title>
        <authorList>
            <person name="Jiang Y.W."/>
            <person name="Wang J."/>
            <person name="Chen M.H."/>
            <person name="Lv Y.Y."/>
            <person name="Qiu L.H."/>
        </authorList>
    </citation>
    <scope>NUCLEOTIDE SEQUENCE [LARGE SCALE GENOMIC DNA]</scope>
    <source>
        <strain evidence="3 4">DHOF10</strain>
    </source>
</reference>
<keyword evidence="1" id="KW-0472">Membrane</keyword>
<keyword evidence="1" id="KW-0812">Transmembrane</keyword>
<gene>
    <name evidence="3" type="ORF">ESZ00_04840</name>
</gene>
<feature type="transmembrane region" description="Helical" evidence="1">
    <location>
        <begin position="97"/>
        <end position="119"/>
    </location>
</feature>
<keyword evidence="1" id="KW-1133">Transmembrane helix</keyword>
<evidence type="ECO:0000313" key="4">
    <source>
        <dbReference type="Proteomes" id="UP000290253"/>
    </source>
</evidence>
<feature type="domain" description="PEGA" evidence="2">
    <location>
        <begin position="162"/>
        <end position="226"/>
    </location>
</feature>
<dbReference type="Proteomes" id="UP000290253">
    <property type="component" value="Unassembled WGS sequence"/>
</dbReference>